<dbReference type="AlphaFoldDB" id="A0A1H3L916"/>
<dbReference type="Proteomes" id="UP000199286">
    <property type="component" value="Unassembled WGS sequence"/>
</dbReference>
<proteinExistence type="predicted"/>
<accession>A0A1H3L916</accession>
<reference evidence="1 2" key="1">
    <citation type="submission" date="2016-10" db="EMBL/GenBank/DDBJ databases">
        <authorList>
            <person name="de Groot N.N."/>
        </authorList>
    </citation>
    <scope>NUCLEOTIDE SEQUENCE [LARGE SCALE GENOMIC DNA]</scope>
    <source>
        <strain evidence="1 2">DSM 26880</strain>
    </source>
</reference>
<dbReference type="EMBL" id="FNPF01000012">
    <property type="protein sequence ID" value="SDY61007.1"/>
    <property type="molecule type" value="Genomic_DNA"/>
</dbReference>
<gene>
    <name evidence="1" type="ORF">SAMN05444340_11219</name>
</gene>
<protein>
    <recommendedName>
        <fullName evidence="3">Benzoyl-CoA reductase/2-hydroxyglutaryl-CoA dehydratase subunit, BcrC/BadD/HgdB</fullName>
    </recommendedName>
</protein>
<evidence type="ECO:0008006" key="3">
    <source>
        <dbReference type="Google" id="ProtNLM"/>
    </source>
</evidence>
<dbReference type="STRING" id="321339.SAMN05444340_11219"/>
<sequence>MQVDPVLARAFSERADGARDTSVPLVGLFGEGVPLPLIAAMGGQGIDVKAPPLTDPEDGPMVDQVTRATEDFMDSFATRFLHRFADGAFDRYAALIFARDDVAGLAAYQYALELRRQGLVPARGPQLHLWNLLHTGSAPAMRFNRTELDRLIAMLSAVLGARLDLDRLAAALAAEERRAVALAALPPGGETAFVARNAGRWMTPEDHVARLEPPAREGADRRIALVGTACDIPVLHRLCAEFGTIVADLQDYGRIVPQPRTGEPLDMLRRIAGDPLCLRAAPPARFTRALREGTGDADLVIATVNRNDDALGWELPGLRMQVESRGGRFIDLGFLPFRPDAAWIDGARARVAEALS</sequence>
<evidence type="ECO:0000313" key="2">
    <source>
        <dbReference type="Proteomes" id="UP000199286"/>
    </source>
</evidence>
<dbReference type="Gene3D" id="3.40.50.11890">
    <property type="match status" value="1"/>
</dbReference>
<keyword evidence="2" id="KW-1185">Reference proteome</keyword>
<name>A0A1H3L916_9RHOB</name>
<evidence type="ECO:0000313" key="1">
    <source>
        <dbReference type="EMBL" id="SDY61007.1"/>
    </source>
</evidence>
<organism evidence="1 2">
    <name type="scientific">Citreimonas salinaria</name>
    <dbReference type="NCBI Taxonomy" id="321339"/>
    <lineage>
        <taxon>Bacteria</taxon>
        <taxon>Pseudomonadati</taxon>
        <taxon>Pseudomonadota</taxon>
        <taxon>Alphaproteobacteria</taxon>
        <taxon>Rhodobacterales</taxon>
        <taxon>Roseobacteraceae</taxon>
        <taxon>Citreimonas</taxon>
    </lineage>
</organism>